<dbReference type="EMBL" id="LJZX01000111">
    <property type="protein sequence ID" value="PKQ71097.1"/>
    <property type="molecule type" value="Genomic_DNA"/>
</dbReference>
<protein>
    <recommendedName>
        <fullName evidence="4">Flagellar hook-associated protein 1</fullName>
    </recommendedName>
</protein>
<evidence type="ECO:0000256" key="6">
    <source>
        <dbReference type="ARBA" id="ARBA00023143"/>
    </source>
</evidence>
<dbReference type="GO" id="GO:0044780">
    <property type="term" value="P:bacterial-type flagellum assembly"/>
    <property type="evidence" value="ECO:0007669"/>
    <property type="project" value="InterPro"/>
</dbReference>
<dbReference type="AlphaFoldDB" id="A0A2N3ILA1"/>
<organism evidence="9 10">
    <name type="scientific">Aeromonas sobria</name>
    <dbReference type="NCBI Taxonomy" id="646"/>
    <lineage>
        <taxon>Bacteria</taxon>
        <taxon>Pseudomonadati</taxon>
        <taxon>Pseudomonadota</taxon>
        <taxon>Gammaproteobacteria</taxon>
        <taxon>Aeromonadales</taxon>
        <taxon>Aeromonadaceae</taxon>
        <taxon>Aeromonas</taxon>
    </lineage>
</organism>
<dbReference type="PANTHER" id="PTHR30033:SF1">
    <property type="entry name" value="FLAGELLAR HOOK-ASSOCIATED PROTEIN 1"/>
    <property type="match status" value="1"/>
</dbReference>
<dbReference type="InterPro" id="IPR010930">
    <property type="entry name" value="Flg_bb/hook_C_dom"/>
</dbReference>
<evidence type="ECO:0000259" key="8">
    <source>
        <dbReference type="Pfam" id="PF22638"/>
    </source>
</evidence>
<dbReference type="InterPro" id="IPR053927">
    <property type="entry name" value="FlgK_helical"/>
</dbReference>
<dbReference type="Pfam" id="PF06429">
    <property type="entry name" value="Flg_bbr_C"/>
    <property type="match status" value="1"/>
</dbReference>
<keyword evidence="9" id="KW-0282">Flagellum</keyword>
<comment type="caution">
    <text evidence="9">The sequence shown here is derived from an EMBL/GenBank/DDBJ whole genome shotgun (WGS) entry which is preliminary data.</text>
</comment>
<evidence type="ECO:0000256" key="3">
    <source>
        <dbReference type="ARBA" id="ARBA00009677"/>
    </source>
</evidence>
<sequence length="669" mass="70833">MASDLLGIGSSGVLAQQRLLQTTSNNIVNVNSQGYVRERTLVFTNSISLGTGDIKTQRVINDYMQGEVRRDTSAYHASMTHYEQLAGVDSLLGDTSNSVGAAITSYFKSFHSANESPAEIGGRKVTMTELSGMVNRFHTLSAQFDKQSDTLNTRIEDETKQVNSLLTSINDLNQAILRTQGSPEENLMLFDQRDEAIRQLSEKMDIRTVAQPNGSMLVNMSTGHSLILDGGVAQFKVVAGDPDSRDQELQLTLGDNQATIDHDTFGGAMGGLFKARTDLEPTKRELGQLAVAMADALNQQNRLGMDLDNEIGGDIFALPTSKGLPYGSNTGSAGANVSFVPGKGTSVTPLDYEIHFNSATGYEVFSLDKSGNRTSVATGTTPPPPATFELTGHGISIELTGTPAAGDKLLLQPTKSAAAGLGQLITRPEDLALASPLKAEKTTNNIGSADIKLGGVFNTGAGSGFGTNTLDPAAPQVVKIDANGNYQVFQADGTTLKGTAPASSKGQNLMSAIVAPFPGGPPVYVNPKEDPGYEFSITGTVQAKDSFKLSYNSNGFADNSNGLALAELQNKDLVRKSTNGGTTNDKMTFNQAYSGLVMEVGNNTSQAKTLLKANESKLIQSTGIFESVSGVNLEEEAANLIRFQQSYAASAQIVSTAKTIFDTLLSSVR</sequence>
<keyword evidence="9" id="KW-0966">Cell projection</keyword>
<proteinExistence type="inferred from homology"/>
<accession>A0A2N3ILA1</accession>
<keyword evidence="9" id="KW-0969">Cilium</keyword>
<gene>
    <name evidence="9" type="ORF">AOX56_09600</name>
</gene>
<comment type="subcellular location">
    <subcellularLocation>
        <location evidence="1">Bacterial flagellum</location>
    </subcellularLocation>
    <subcellularLocation>
        <location evidence="2">Secreted</location>
    </subcellularLocation>
</comment>
<evidence type="ECO:0000259" key="7">
    <source>
        <dbReference type="Pfam" id="PF06429"/>
    </source>
</evidence>
<evidence type="ECO:0000256" key="5">
    <source>
        <dbReference type="ARBA" id="ARBA00022525"/>
    </source>
</evidence>
<dbReference type="GO" id="GO:0005576">
    <property type="term" value="C:extracellular region"/>
    <property type="evidence" value="ECO:0007669"/>
    <property type="project" value="UniProtKB-SubCell"/>
</dbReference>
<dbReference type="SUPFAM" id="SSF64518">
    <property type="entry name" value="Phase 1 flagellin"/>
    <property type="match status" value="2"/>
</dbReference>
<dbReference type="RefSeq" id="WP_101321509.1">
    <property type="nucleotide sequence ID" value="NZ_CAWNSS010000111.1"/>
</dbReference>
<dbReference type="InterPro" id="IPR002371">
    <property type="entry name" value="FlgK"/>
</dbReference>
<keyword evidence="6" id="KW-0975">Bacterial flagellum</keyword>
<evidence type="ECO:0000256" key="4">
    <source>
        <dbReference type="ARBA" id="ARBA00016244"/>
    </source>
</evidence>
<dbReference type="Pfam" id="PF22638">
    <property type="entry name" value="FlgK_D1"/>
    <property type="match status" value="1"/>
</dbReference>
<dbReference type="GO" id="GO:0009424">
    <property type="term" value="C:bacterial-type flagellum hook"/>
    <property type="evidence" value="ECO:0007669"/>
    <property type="project" value="InterPro"/>
</dbReference>
<feature type="domain" description="Flagellar hook-associated protein FlgK helical" evidence="8">
    <location>
        <begin position="86"/>
        <end position="316"/>
    </location>
</feature>
<evidence type="ECO:0000313" key="10">
    <source>
        <dbReference type="Proteomes" id="UP000233526"/>
    </source>
</evidence>
<dbReference type="Proteomes" id="UP000233526">
    <property type="component" value="Unassembled WGS sequence"/>
</dbReference>
<name>A0A2N3ILA1_AERSO</name>
<dbReference type="PANTHER" id="PTHR30033">
    <property type="entry name" value="FLAGELLAR HOOK-ASSOCIATED PROTEIN 1"/>
    <property type="match status" value="1"/>
</dbReference>
<evidence type="ECO:0000256" key="2">
    <source>
        <dbReference type="ARBA" id="ARBA00004613"/>
    </source>
</evidence>
<keyword evidence="5" id="KW-0964">Secreted</keyword>
<dbReference type="GO" id="GO:0005198">
    <property type="term" value="F:structural molecule activity"/>
    <property type="evidence" value="ECO:0007669"/>
    <property type="project" value="InterPro"/>
</dbReference>
<comment type="similarity">
    <text evidence="3">Belongs to the flagella basal body rod proteins family.</text>
</comment>
<evidence type="ECO:0000313" key="9">
    <source>
        <dbReference type="EMBL" id="PKQ71097.1"/>
    </source>
</evidence>
<dbReference type="PRINTS" id="PR01005">
    <property type="entry name" value="FLGHOOKAP1"/>
</dbReference>
<evidence type="ECO:0000256" key="1">
    <source>
        <dbReference type="ARBA" id="ARBA00004365"/>
    </source>
</evidence>
<feature type="domain" description="Flagellar basal-body/hook protein C-terminal" evidence="7">
    <location>
        <begin position="628"/>
        <end position="666"/>
    </location>
</feature>
<reference evidence="9 10" key="1">
    <citation type="journal article" date="2017" name="Front. Microbiol.">
        <title>Strong Genomic and Phenotypic Heterogeneity in the Aeromonas sobria Species Complex.</title>
        <authorList>
            <person name="Gauthier J."/>
            <person name="Vincent A.T."/>
            <person name="Charette S.J."/>
            <person name="Derome N."/>
        </authorList>
    </citation>
    <scope>NUCLEOTIDE SEQUENCE [LARGE SCALE GENOMIC DNA]</scope>
    <source>
        <strain evidence="9 10">JF2635</strain>
    </source>
</reference>